<evidence type="ECO:0000313" key="1">
    <source>
        <dbReference type="EMBL" id="QNX72123.1"/>
    </source>
</evidence>
<organism evidence="1 2">
    <name type="scientific">Acinetobacter seifertii</name>
    <dbReference type="NCBI Taxonomy" id="1530123"/>
    <lineage>
        <taxon>Bacteria</taxon>
        <taxon>Pseudomonadati</taxon>
        <taxon>Pseudomonadota</taxon>
        <taxon>Gammaproteobacteria</taxon>
        <taxon>Moraxellales</taxon>
        <taxon>Moraxellaceae</taxon>
        <taxon>Acinetobacter</taxon>
        <taxon>Acinetobacter calcoaceticus/baumannii complex</taxon>
    </lineage>
</organism>
<dbReference type="InterPro" id="IPR031832">
    <property type="entry name" value="DUF4747"/>
</dbReference>
<reference evidence="1 2" key="2">
    <citation type="submission" date="2020-09" db="EMBL/GenBank/DDBJ databases">
        <authorList>
            <person name="Chen F.-J."/>
            <person name="Lee Y.-T."/>
        </authorList>
    </citation>
    <scope>NUCLEOTIDE SEQUENCE [LARGE SCALE GENOMIC DNA]</scope>
    <source>
        <strain evidence="1 2">AS39</strain>
    </source>
</reference>
<name>A0A7H2V6Z0_9GAMM</name>
<accession>A0A7H2V6Z0</accession>
<evidence type="ECO:0000313" key="2">
    <source>
        <dbReference type="Proteomes" id="UP000516666"/>
    </source>
</evidence>
<gene>
    <name evidence="1" type="ORF">IC776_17225</name>
</gene>
<dbReference type="EMBL" id="CP061646">
    <property type="protein sequence ID" value="QNX72123.1"/>
    <property type="molecule type" value="Genomic_DNA"/>
</dbReference>
<dbReference type="AlphaFoldDB" id="A0A7H2V6Z0"/>
<dbReference type="Pfam" id="PF15931">
    <property type="entry name" value="DUF4747"/>
    <property type="match status" value="1"/>
</dbReference>
<reference evidence="2" key="1">
    <citation type="submission" date="2020-09" db="EMBL/GenBank/DDBJ databases">
        <title>Clinical and molecular characterization of Acinetobacter seifertii in Taiwan.</title>
        <authorList>
            <person name="Li L.-H."/>
            <person name="Yang Y.-S."/>
            <person name="Sun J.-R."/>
            <person name="Huang T.-W."/>
            <person name="Huang W.-C."/>
            <person name="Wang Y.-C."/>
            <person name="Kuo T.-H."/>
            <person name="Kuo S.-C."/>
            <person name="Chen T.-L."/>
        </authorList>
    </citation>
    <scope>NUCLEOTIDE SEQUENCE [LARGE SCALE GENOMIC DNA]</scope>
    <source>
        <strain evidence="2">AS39</strain>
    </source>
</reference>
<dbReference type="RefSeq" id="WP_191012275.1">
    <property type="nucleotide sequence ID" value="NZ_CP061646.1"/>
</dbReference>
<protein>
    <submittedName>
        <fullName evidence="1">DUF4747 family protein</fullName>
    </submittedName>
</protein>
<sequence>MSKQKRNKSKEIKQKTYTFVAFNIRLHPHDKPDTYKNFFNFLQSSKLFRKTGYKYNVIGIDSQTYQSYKEDESAFIGYFIRYTEIYDAKWYNTEKKDIEDEDISELIKVPNHLKLDGTTFDFIFFPKTHILIAQIDNNDTGTTSNTLEKYFRSIFENKDFKRKFTSGEITALTHSEKVQALLNNPRLKSIEYIIRRPNSDLFATTIEKEVLDDMEESLSDEYRFGMSAQPGKFLNLKPKTKAIGEIAAENGEVNAQVLDENLTKYHPISTKKLPIQEPIKLPIDLDINIKWREVLAKFRPKIRLLNK</sequence>
<proteinExistence type="predicted"/>
<dbReference type="Proteomes" id="UP000516666">
    <property type="component" value="Chromosome"/>
</dbReference>